<keyword evidence="8" id="KW-1185">Reference proteome</keyword>
<evidence type="ECO:0000313" key="8">
    <source>
        <dbReference type="Proteomes" id="UP000094172"/>
    </source>
</evidence>
<evidence type="ECO:0008006" key="9">
    <source>
        <dbReference type="Google" id="ProtNLM"/>
    </source>
</evidence>
<dbReference type="PANTHER" id="PTHR30238:SF0">
    <property type="entry name" value="THYLAKOID MEMBRANE PROTEIN TERC, CHLOROPLASTIC"/>
    <property type="match status" value="1"/>
</dbReference>
<feature type="transmembrane region" description="Helical" evidence="6">
    <location>
        <begin position="46"/>
        <end position="66"/>
    </location>
</feature>
<feature type="transmembrane region" description="Helical" evidence="6">
    <location>
        <begin position="201"/>
        <end position="224"/>
    </location>
</feature>
<dbReference type="RefSeq" id="WP_069445047.1">
    <property type="nucleotide sequence ID" value="NZ_LPWE01000012.1"/>
</dbReference>
<comment type="subcellular location">
    <subcellularLocation>
        <location evidence="1">Membrane</location>
        <topology evidence="1">Multi-pass membrane protein</topology>
    </subcellularLocation>
</comment>
<feature type="transmembrane region" description="Helical" evidence="6">
    <location>
        <begin position="297"/>
        <end position="316"/>
    </location>
</feature>
<protein>
    <recommendedName>
        <fullName evidence="9">Tellurium resistance protein TerC</fullName>
    </recommendedName>
</protein>
<dbReference type="NCBIfam" id="TIGR03718">
    <property type="entry name" value="R_switched_Alx"/>
    <property type="match status" value="1"/>
</dbReference>
<keyword evidence="3 6" id="KW-0812">Transmembrane</keyword>
<evidence type="ECO:0000256" key="6">
    <source>
        <dbReference type="SAM" id="Phobius"/>
    </source>
</evidence>
<dbReference type="GO" id="GO:0016020">
    <property type="term" value="C:membrane"/>
    <property type="evidence" value="ECO:0007669"/>
    <property type="project" value="UniProtKB-SubCell"/>
</dbReference>
<gene>
    <name evidence="7" type="ORF">AUC70_08770</name>
</gene>
<evidence type="ECO:0000256" key="4">
    <source>
        <dbReference type="ARBA" id="ARBA00022989"/>
    </source>
</evidence>
<dbReference type="AlphaFoldDB" id="A0A1E3VMG7"/>
<accession>A0A1E3VMG7</accession>
<feature type="transmembrane region" description="Helical" evidence="6">
    <location>
        <begin position="111"/>
        <end position="133"/>
    </location>
</feature>
<name>A0A1E3VMG7_9HYPH</name>
<keyword evidence="5 6" id="KW-0472">Membrane</keyword>
<feature type="transmembrane region" description="Helical" evidence="6">
    <location>
        <begin position="139"/>
        <end position="157"/>
    </location>
</feature>
<evidence type="ECO:0000256" key="2">
    <source>
        <dbReference type="ARBA" id="ARBA00007511"/>
    </source>
</evidence>
<feature type="transmembrane region" description="Helical" evidence="6">
    <location>
        <begin position="244"/>
        <end position="262"/>
    </location>
</feature>
<evidence type="ECO:0000256" key="1">
    <source>
        <dbReference type="ARBA" id="ARBA00004141"/>
    </source>
</evidence>
<feature type="transmembrane region" description="Helical" evidence="6">
    <location>
        <begin position="271"/>
        <end position="291"/>
    </location>
</feature>
<dbReference type="InterPro" id="IPR022369">
    <property type="entry name" value="Integral_membrane_TerC_rswitch"/>
</dbReference>
<feature type="transmembrane region" description="Helical" evidence="6">
    <location>
        <begin position="86"/>
        <end position="104"/>
    </location>
</feature>
<comment type="caution">
    <text evidence="7">The sequence shown here is derived from an EMBL/GenBank/DDBJ whole genome shotgun (WGS) entry which is preliminary data.</text>
</comment>
<dbReference type="EMBL" id="LPWE01000012">
    <property type="protein sequence ID" value="ODR94692.1"/>
    <property type="molecule type" value="Genomic_DNA"/>
</dbReference>
<dbReference type="Proteomes" id="UP000094172">
    <property type="component" value="Unassembled WGS sequence"/>
</dbReference>
<reference evidence="7 8" key="1">
    <citation type="journal article" date="2016" name="Environ. Microbiol.">
        <title>New Methyloceanibacter diversity from North Sea sediments includes methanotroph containing solely the soluble methane monooxygenase.</title>
        <authorList>
            <person name="Vekeman B."/>
            <person name="Kerckhof F.M."/>
            <person name="Cremers G."/>
            <person name="de Vos P."/>
            <person name="Vandamme P."/>
            <person name="Boon N."/>
            <person name="Op den Camp H.J."/>
            <person name="Heylen K."/>
        </authorList>
    </citation>
    <scope>NUCLEOTIDE SEQUENCE [LARGE SCALE GENOMIC DNA]</scope>
    <source>
        <strain evidence="7 8">R-67176</strain>
    </source>
</reference>
<dbReference type="PANTHER" id="PTHR30238">
    <property type="entry name" value="MEMBRANE BOUND PREDICTED REDOX MODULATOR"/>
    <property type="match status" value="1"/>
</dbReference>
<comment type="similarity">
    <text evidence="2">Belongs to the TerC family.</text>
</comment>
<feature type="transmembrane region" description="Helical" evidence="6">
    <location>
        <begin position="13"/>
        <end position="34"/>
    </location>
</feature>
<organism evidence="7 8">
    <name type="scientific">Methyloceanibacter stevinii</name>
    <dbReference type="NCBI Taxonomy" id="1774970"/>
    <lineage>
        <taxon>Bacteria</taxon>
        <taxon>Pseudomonadati</taxon>
        <taxon>Pseudomonadota</taxon>
        <taxon>Alphaproteobacteria</taxon>
        <taxon>Hyphomicrobiales</taxon>
        <taxon>Hyphomicrobiaceae</taxon>
        <taxon>Methyloceanibacter</taxon>
    </lineage>
</organism>
<dbReference type="Pfam" id="PF03741">
    <property type="entry name" value="TerC"/>
    <property type="match status" value="1"/>
</dbReference>
<sequence>MAFIDTLVMGKPAWMWAIFMTIVVILLAVDLGLFHRKAREIGVRESLLLSAFYITIGLAFGAWVWLNIGPTSGKEYLTGFLVEKTLSMDNIFVMSLIFTYFGIPRIYQHRVLFYGILGVILLRGIVIALGAWLVASFHWVLYIFALLLIFTGIKMLLPGDDEPDIEENFALRIMRRFLRITPKLHGQRFFIRQPDDKTGKILTWVTPLFVAMILIEIVDVIFALDSIPAIFAITTDTFVVYTSNIFAILGLRALYFALAAVIDRFSYLKPALAMILVFIGSKIFVADLAGWEKFPSSVSLSVTIALIAGGILYSLWRTQRDPEPPSPNDKVQNAKPGDV</sequence>
<evidence type="ECO:0000313" key="7">
    <source>
        <dbReference type="EMBL" id="ODR94692.1"/>
    </source>
</evidence>
<keyword evidence="4 6" id="KW-1133">Transmembrane helix</keyword>
<dbReference type="InterPro" id="IPR005496">
    <property type="entry name" value="Integral_membrane_TerC"/>
</dbReference>
<evidence type="ECO:0000256" key="5">
    <source>
        <dbReference type="ARBA" id="ARBA00023136"/>
    </source>
</evidence>
<proteinExistence type="inferred from homology"/>
<evidence type="ECO:0000256" key="3">
    <source>
        <dbReference type="ARBA" id="ARBA00022692"/>
    </source>
</evidence>